<keyword evidence="3 9" id="KW-0489">Methyltransferase</keyword>
<gene>
    <name evidence="9" type="ORF">ETH_00011570</name>
</gene>
<evidence type="ECO:0000259" key="8">
    <source>
        <dbReference type="PROSITE" id="PS51614"/>
    </source>
</evidence>
<dbReference type="VEuPathDB" id="ToxoDB:ETH2_0508100"/>
<dbReference type="EC" id="2.1.1.296" evidence="1"/>
<dbReference type="InterPro" id="IPR029063">
    <property type="entry name" value="SAM-dependent_MTases_sf"/>
</dbReference>
<evidence type="ECO:0000313" key="10">
    <source>
        <dbReference type="Proteomes" id="UP000030747"/>
    </source>
</evidence>
<comment type="catalytic activity">
    <reaction evidence="6">
        <text>a 5'-end (N(7)-methyl 5'-triphosphoguanosine)-(2'-O-methyl-ribonucleoside)-(ribonucleotide) in mRNA + S-adenosyl-L-methionine = a 5'-end (N(7)-methyl 5'-triphosphoguanosine)-(2'-O-methyl-ribonucleoside)-(2'-O-methyl-ribonucleotide) in mRNA + S-adenosyl-L-homocysteine + H(+)</text>
        <dbReference type="Rhea" id="RHEA:67024"/>
        <dbReference type="Rhea" id="RHEA-COMP:17169"/>
        <dbReference type="Rhea" id="RHEA-COMP:17170"/>
        <dbReference type="ChEBI" id="CHEBI:15378"/>
        <dbReference type="ChEBI" id="CHEBI:57856"/>
        <dbReference type="ChEBI" id="CHEBI:59789"/>
        <dbReference type="ChEBI" id="CHEBI:167612"/>
        <dbReference type="ChEBI" id="CHEBI:167614"/>
        <dbReference type="EC" id="2.1.1.296"/>
    </reaction>
</comment>
<dbReference type="GO" id="GO:0120550">
    <property type="term" value="F:methyltransferase cap2 activity"/>
    <property type="evidence" value="ECO:0007669"/>
    <property type="project" value="UniProtKB-EC"/>
</dbReference>
<sequence length="1265" mass="140143">MDGSPWGAPPGATDCVAEDIEIEKQYAFSTSLLSLQLEGPIIPGSDPPCAHCKSKRIKCICESVQLVGNTPGYGAPELEEVVQRLEERRNFLSFIPIDEWKRHTAKTDVLKKVIPTIKQKVRDREGHAPELLINSWTKFYEILAKTPIVKPRLQHLLHQQQQQQQKQPRVFKSIHLCECPGGFVAATNHYVKTEARGVFFSWRAASLNPYFEGCSPLEVLDDDELYRHSERRWISSPDGSGNICKKENIEFLWKQLTRQAHPSVPPFGLADLVTADGSFDVQHDPAKQEELVVPLVYAELVAILGLVQLHGSAVIKAYSLHSHHSVSLLAILSMCFERVAVVKPLMSRSGNSEVYLLGLGFRGIRSPLLRALSSAVDSFSLEKAIIPREWIPDAFLAECRKCAEFFTQLQAEHVELSIERYKSITSHELWQLSLQREQTAAEFIESNHIKPIRFEDRLVPDKDFVKEWEANGYTNSTRKGSRERVQGVLADRIRFREVYMQLQQQREQKWQQHGGCSRALCLLTSQAGIDALLRCTYTPFEEAKTMSEDGGDGELPGAIAISEFYSIDGKEDNQEAATQEAEATATWLCLYPEEPQQQQQQQQQQSAPDVASFLTTFTARARQGWSEQQQQQQQQQQQHRATWVPSAAAVAWRDEMLQGLQRGEYNARPSCWLYPLRPLVPYTVQISRFADDRLMTVVGQLRHLLPFLVPISIADFLLLEGRPSALGEKLGGQELPPSSSIDLLFALKQLEATPGGPSVVFSPGSSRRGPAGPPEKDFPAIWRKKYPVCVEISSWGAPLALPLQLMLRRHGCSCFVVLNLPLQQQQQQQQQQEHRKQPVTREVLEAAIPKAGPLLGVQEIDVLSAFARGETADYIKRQVQEKVLSKLPGDGASLVSLDITGVQHWRREETAQMEEEEKNNFEKGGKKRRQRGLVVQVHEEIAQAEIEAGLLLLAQIFQGLLLLAPGGDLLLRVHSSYTRYTASLLLLLSLCFGSSCLYRPPSVACWSGEGFFLGRSKRKNETGLVLQLLGTAWGLLAAKHKAEKASPAHAKPHRLGGEPSSSSSSSSSNQFRFKVGADFVDWGGLTAHWALQQCIKAKLWILSYNDSLLRQQKKELTERLEALIAASRAAAAAQGPRVGAPAGAPAGAPGGAPAPGKCPGSTSGAPLLPKARAAAAAALRCLSQQDRRKQVAVFLKSQGILDLAVRKDSPYHQCLPSSETKEEINEISEWGSIPLDSVDTLALLAGALPSLSVQAAAAEEIWMSA</sequence>
<dbReference type="GO" id="GO:0004483">
    <property type="term" value="F:methyltransferase cap1 activity"/>
    <property type="evidence" value="ECO:0007669"/>
    <property type="project" value="TreeGrafter"/>
</dbReference>
<organism evidence="9 10">
    <name type="scientific">Eimeria tenella</name>
    <name type="common">Coccidian parasite</name>
    <dbReference type="NCBI Taxonomy" id="5802"/>
    <lineage>
        <taxon>Eukaryota</taxon>
        <taxon>Sar</taxon>
        <taxon>Alveolata</taxon>
        <taxon>Apicomplexa</taxon>
        <taxon>Conoidasida</taxon>
        <taxon>Coccidia</taxon>
        <taxon>Eucoccidiorida</taxon>
        <taxon>Eimeriorina</taxon>
        <taxon>Eimeriidae</taxon>
        <taxon>Eimeria</taxon>
    </lineage>
</organism>
<evidence type="ECO:0000256" key="1">
    <source>
        <dbReference type="ARBA" id="ARBA00012770"/>
    </source>
</evidence>
<evidence type="ECO:0000313" key="9">
    <source>
        <dbReference type="EMBL" id="CDJ41242.1"/>
    </source>
</evidence>
<evidence type="ECO:0000256" key="3">
    <source>
        <dbReference type="ARBA" id="ARBA00022603"/>
    </source>
</evidence>
<dbReference type="InterPro" id="IPR050851">
    <property type="entry name" value="mRNA_Cap_2O-Ribose_MeTrfase"/>
</dbReference>
<dbReference type="PANTHER" id="PTHR16121:SF2">
    <property type="entry name" value="CAP-SPECIFIC MRNA (NUCLEOSIDE-2'-O-)-METHYLTRANSFERASE 2"/>
    <property type="match status" value="1"/>
</dbReference>
<dbReference type="Pfam" id="PF01728">
    <property type="entry name" value="FtsJ"/>
    <property type="match status" value="1"/>
</dbReference>
<feature type="compositionally biased region" description="Low complexity" evidence="7">
    <location>
        <begin position="1136"/>
        <end position="1147"/>
    </location>
</feature>
<dbReference type="VEuPathDB" id="ToxoDB:ETH_00011570"/>
<dbReference type="OMA" id="KCICESV"/>
<name>U6KSZ1_EIMTE</name>
<keyword evidence="10" id="KW-1185">Reference proteome</keyword>
<dbReference type="Gene3D" id="3.40.50.12760">
    <property type="match status" value="2"/>
</dbReference>
<dbReference type="GO" id="GO:0005737">
    <property type="term" value="C:cytoplasm"/>
    <property type="evidence" value="ECO:0007669"/>
    <property type="project" value="TreeGrafter"/>
</dbReference>
<dbReference type="EMBL" id="HG675579">
    <property type="protein sequence ID" value="CDJ41242.1"/>
    <property type="molecule type" value="Genomic_DNA"/>
</dbReference>
<accession>U6KSZ1</accession>
<evidence type="ECO:0000256" key="7">
    <source>
        <dbReference type="SAM" id="MobiDB-lite"/>
    </source>
</evidence>
<reference evidence="9" key="1">
    <citation type="submission" date="2013-10" db="EMBL/GenBank/DDBJ databases">
        <title>Genomic analysis of the causative agents of coccidiosis in chickens.</title>
        <authorList>
            <person name="Reid A.J."/>
            <person name="Blake D."/>
            <person name="Billington K."/>
            <person name="Browne H."/>
            <person name="Dunn M."/>
            <person name="Hung S."/>
            <person name="Kawahara F."/>
            <person name="Miranda-Saavedra D."/>
            <person name="Mourier T."/>
            <person name="Nagra H."/>
            <person name="Otto T.D."/>
            <person name="Rawlings N."/>
            <person name="Sanchez A."/>
            <person name="Sanders M."/>
            <person name="Subramaniam C."/>
            <person name="Tay Y."/>
            <person name="Dear P."/>
            <person name="Doerig C."/>
            <person name="Gruber A."/>
            <person name="Parkinson J."/>
            <person name="Shirley M."/>
            <person name="Wan K.L."/>
            <person name="Berriman M."/>
            <person name="Tomley F."/>
            <person name="Pain A."/>
        </authorList>
    </citation>
    <scope>NUCLEOTIDE SEQUENCE [LARGE SCALE GENOMIC DNA]</scope>
    <source>
        <strain evidence="9">Houghton</strain>
    </source>
</reference>
<evidence type="ECO:0000256" key="2">
    <source>
        <dbReference type="ARBA" id="ARBA00021134"/>
    </source>
</evidence>
<keyword evidence="5" id="KW-0949">S-adenosyl-L-methionine</keyword>
<proteinExistence type="predicted"/>
<reference evidence="9" key="2">
    <citation type="submission" date="2013-10" db="EMBL/GenBank/DDBJ databases">
        <authorList>
            <person name="Aslett M."/>
        </authorList>
    </citation>
    <scope>NUCLEOTIDE SEQUENCE [LARGE SCALE GENOMIC DNA]</scope>
    <source>
        <strain evidence="9">Houghton</strain>
    </source>
</reference>
<dbReference type="SUPFAM" id="SSF53335">
    <property type="entry name" value="S-adenosyl-L-methionine-dependent methyltransferases"/>
    <property type="match status" value="1"/>
</dbReference>
<dbReference type="GO" id="GO:0032259">
    <property type="term" value="P:methylation"/>
    <property type="evidence" value="ECO:0007669"/>
    <property type="project" value="UniProtKB-KW"/>
</dbReference>
<dbReference type="InterPro" id="IPR002877">
    <property type="entry name" value="RNA_MeTrfase_FtsJ_dom"/>
</dbReference>
<dbReference type="InterPro" id="IPR025807">
    <property type="entry name" value="Adrift-typ_MeTrfase"/>
</dbReference>
<dbReference type="OrthoDB" id="429597at2759"/>
<feature type="domain" description="Adrift-type SAM-dependent 2'-O-MTase" evidence="8">
    <location>
        <begin position="130"/>
        <end position="363"/>
    </location>
</feature>
<dbReference type="Proteomes" id="UP000030747">
    <property type="component" value="Unassembled WGS sequence"/>
</dbReference>
<keyword evidence="4 9" id="KW-0808">Transferase</keyword>
<evidence type="ECO:0000256" key="4">
    <source>
        <dbReference type="ARBA" id="ARBA00022679"/>
    </source>
</evidence>
<dbReference type="AlphaFoldDB" id="U6KSZ1"/>
<dbReference type="RefSeq" id="XP_013231992.1">
    <property type="nucleotide sequence ID" value="XM_013376538.1"/>
</dbReference>
<evidence type="ECO:0000256" key="6">
    <source>
        <dbReference type="ARBA" id="ARBA00049477"/>
    </source>
</evidence>
<dbReference type="PROSITE" id="PS51614">
    <property type="entry name" value="SAM_MT_ADRIFT"/>
    <property type="match status" value="1"/>
</dbReference>
<dbReference type="GO" id="GO:0006370">
    <property type="term" value="P:7-methylguanosine mRNA capping"/>
    <property type="evidence" value="ECO:0007669"/>
    <property type="project" value="TreeGrafter"/>
</dbReference>
<feature type="region of interest" description="Disordered" evidence="7">
    <location>
        <begin position="1136"/>
        <end position="1163"/>
    </location>
</feature>
<evidence type="ECO:0000256" key="5">
    <source>
        <dbReference type="ARBA" id="ARBA00022691"/>
    </source>
</evidence>
<feature type="region of interest" description="Disordered" evidence="7">
    <location>
        <begin position="1044"/>
        <end position="1068"/>
    </location>
</feature>
<dbReference type="GO" id="GO:0005634">
    <property type="term" value="C:nucleus"/>
    <property type="evidence" value="ECO:0007669"/>
    <property type="project" value="UniProtKB-ARBA"/>
</dbReference>
<dbReference type="GeneID" id="25251503"/>
<protein>
    <recommendedName>
        <fullName evidence="2">Cap-specific mRNA (nucleoside-2'-O-)-methyltransferase 2</fullName>
        <ecNumber evidence="1">2.1.1.296</ecNumber>
    </recommendedName>
</protein>
<dbReference type="PANTHER" id="PTHR16121">
    <property type="entry name" value="CAP-SPECIFIC MRNA (NUCLEOSIDE-2'-O-)-METHYLTRANSFERASE 1-RELATED"/>
    <property type="match status" value="1"/>
</dbReference>